<dbReference type="InterPro" id="IPR002139">
    <property type="entry name" value="Ribo/fructo_kinase"/>
</dbReference>
<feature type="binding site" evidence="9">
    <location>
        <begin position="225"/>
        <end position="230"/>
    </location>
    <ligand>
        <name>ATP</name>
        <dbReference type="ChEBI" id="CHEBI:30616"/>
    </ligand>
</feature>
<comment type="cofactor">
    <cofactor evidence="9">
        <name>Mg(2+)</name>
        <dbReference type="ChEBI" id="CHEBI:18420"/>
    </cofactor>
    <text evidence="9">Requires a divalent cation, most likely magnesium in vivo, as an electrophilic catalyst to aid phosphoryl group transfer. It is the chelate of the metal and the nucleotide that is the actual substrate.</text>
</comment>
<comment type="subunit">
    <text evidence="9">Homodimer.</text>
</comment>
<protein>
    <recommendedName>
        <fullName evidence="9">Ribokinase</fullName>
        <shortName evidence="9">RK</shortName>
        <ecNumber evidence="9">2.7.1.15</ecNumber>
    </recommendedName>
</protein>
<comment type="pathway">
    <text evidence="9">Carbohydrate metabolism; D-ribose degradation; D-ribose 5-phosphate from beta-D-ribopyranose: step 2/2.</text>
</comment>
<evidence type="ECO:0000256" key="3">
    <source>
        <dbReference type="ARBA" id="ARBA00022741"/>
    </source>
</evidence>
<feature type="binding site" evidence="9">
    <location>
        <position position="293"/>
    </location>
    <ligand>
        <name>K(+)</name>
        <dbReference type="ChEBI" id="CHEBI:29103"/>
    </ligand>
</feature>
<feature type="binding site" evidence="9">
    <location>
        <position position="258"/>
    </location>
    <ligand>
        <name>substrate</name>
    </ligand>
</feature>
<evidence type="ECO:0000256" key="8">
    <source>
        <dbReference type="ARBA" id="ARBA00023277"/>
    </source>
</evidence>
<dbReference type="PANTHER" id="PTHR10584">
    <property type="entry name" value="SUGAR KINASE"/>
    <property type="match status" value="1"/>
</dbReference>
<feature type="binding site" evidence="9">
    <location>
        <position position="141"/>
    </location>
    <ligand>
        <name>substrate</name>
    </ligand>
</feature>
<feature type="binding site" evidence="9">
    <location>
        <begin position="257"/>
        <end position="258"/>
    </location>
    <ligand>
        <name>ATP</name>
        <dbReference type="ChEBI" id="CHEBI:30616"/>
    </ligand>
</feature>
<gene>
    <name evidence="11" type="primary">rbsK_2</name>
    <name evidence="9" type="synonym">rbsK</name>
    <name evidence="11" type="ORF">BG845_05156</name>
</gene>
<name>A0A1Y2MNQ8_PSEAH</name>
<evidence type="ECO:0000313" key="11">
    <source>
        <dbReference type="EMBL" id="OSY36883.1"/>
    </source>
</evidence>
<dbReference type="STRING" id="2074.BG845_05156"/>
<feature type="binding site" evidence="9">
    <location>
        <position position="291"/>
    </location>
    <ligand>
        <name>K(+)</name>
        <dbReference type="ChEBI" id="CHEBI:29103"/>
    </ligand>
</feature>
<dbReference type="Pfam" id="PF00294">
    <property type="entry name" value="PfkB"/>
    <property type="match status" value="1"/>
</dbReference>
<keyword evidence="2 9" id="KW-0479">Metal-binding</keyword>
<evidence type="ECO:0000256" key="2">
    <source>
        <dbReference type="ARBA" id="ARBA00022723"/>
    </source>
</evidence>
<keyword evidence="4 9" id="KW-0418">Kinase</keyword>
<keyword evidence="1 9" id="KW-0808">Transferase</keyword>
<organism evidence="11 12">
    <name type="scientific">Pseudonocardia autotrophica</name>
    <name type="common">Amycolata autotrophica</name>
    <name type="synonym">Nocardia autotrophica</name>
    <dbReference type="NCBI Taxonomy" id="2074"/>
    <lineage>
        <taxon>Bacteria</taxon>
        <taxon>Bacillati</taxon>
        <taxon>Actinomycetota</taxon>
        <taxon>Actinomycetes</taxon>
        <taxon>Pseudonocardiales</taxon>
        <taxon>Pseudonocardiaceae</taxon>
        <taxon>Pseudonocardia</taxon>
    </lineage>
</organism>
<dbReference type="Proteomes" id="UP000194360">
    <property type="component" value="Unassembled WGS sequence"/>
</dbReference>
<comment type="caution">
    <text evidence="9">Lacks conserved residue(s) required for the propagation of feature annotation.</text>
</comment>
<dbReference type="InterPro" id="IPR011877">
    <property type="entry name" value="Ribokinase"/>
</dbReference>
<evidence type="ECO:0000256" key="6">
    <source>
        <dbReference type="ARBA" id="ARBA00022842"/>
    </source>
</evidence>
<feature type="binding site" evidence="9">
    <location>
        <position position="282"/>
    </location>
    <ligand>
        <name>ATP</name>
        <dbReference type="ChEBI" id="CHEBI:30616"/>
    </ligand>
</feature>
<dbReference type="PRINTS" id="PR00990">
    <property type="entry name" value="RIBOKINASE"/>
</dbReference>
<dbReference type="InterPro" id="IPR029056">
    <property type="entry name" value="Ribokinase-like"/>
</dbReference>
<feature type="binding site" evidence="9">
    <location>
        <position position="254"/>
    </location>
    <ligand>
        <name>K(+)</name>
        <dbReference type="ChEBI" id="CHEBI:29103"/>
    </ligand>
</feature>
<dbReference type="EC" id="2.7.1.15" evidence="9"/>
<dbReference type="AlphaFoldDB" id="A0A1Y2MNQ8"/>
<dbReference type="GO" id="GO:0046872">
    <property type="term" value="F:metal ion binding"/>
    <property type="evidence" value="ECO:0007669"/>
    <property type="project" value="UniProtKB-KW"/>
</dbReference>
<evidence type="ECO:0000256" key="1">
    <source>
        <dbReference type="ARBA" id="ARBA00022679"/>
    </source>
</evidence>
<sequence>MPGVLVVGAVNVDMVVTAPTLPSAGETVVGPGVERHGGGKGANAAVAASRAGATVTYIGAVGDDDLGRSALAELRADGVIVDNVEVITRCPTGVALIVVDENGENQIAVGGGANSALSVEHVHEAVSASLPETGCLLVSTEIPDRAVAVAVELAIAAGVPCLLNPAPVTPVVHQLVGSGAILTPNRGELAALTPSELAGADRTIEQAVVRARALASRSRAPVVTTLGAEGSLLVTATGDAERVPPLPATVRDTTGAGDTFNGVLAARLARGTALRAAVADANAAAALSVAMLGARAGMPTDGEIDAARAGL</sequence>
<keyword evidence="7 9" id="KW-0630">Potassium</keyword>
<dbReference type="RefSeq" id="WP_085915295.1">
    <property type="nucleotide sequence ID" value="NZ_AP018920.1"/>
</dbReference>
<evidence type="ECO:0000313" key="12">
    <source>
        <dbReference type="Proteomes" id="UP000194360"/>
    </source>
</evidence>
<comment type="subcellular location">
    <subcellularLocation>
        <location evidence="9">Cytoplasm</location>
    </subcellularLocation>
</comment>
<evidence type="ECO:0000256" key="4">
    <source>
        <dbReference type="ARBA" id="ARBA00022777"/>
    </source>
</evidence>
<dbReference type="GO" id="GO:0005524">
    <property type="term" value="F:ATP binding"/>
    <property type="evidence" value="ECO:0007669"/>
    <property type="project" value="UniProtKB-UniRule"/>
</dbReference>
<reference evidence="11 12" key="1">
    <citation type="submission" date="2016-09" db="EMBL/GenBank/DDBJ databases">
        <title>Pseudonocardia autotrophica DSM535, a candidate organism with high potential of specific P450 cytochromes.</title>
        <authorList>
            <person name="Grumaz C."/>
            <person name="Vainshtein Y."/>
            <person name="Kirstahler P."/>
            <person name="Sohn K."/>
        </authorList>
    </citation>
    <scope>NUCLEOTIDE SEQUENCE [LARGE SCALE GENOMIC DNA]</scope>
    <source>
        <strain evidence="11 12">DSM 535</strain>
    </source>
</reference>
<evidence type="ECO:0000256" key="9">
    <source>
        <dbReference type="HAMAP-Rule" id="MF_01987"/>
    </source>
</evidence>
<keyword evidence="12" id="KW-1185">Reference proteome</keyword>
<feature type="binding site" evidence="9">
    <location>
        <position position="252"/>
    </location>
    <ligand>
        <name>K(+)</name>
        <dbReference type="ChEBI" id="CHEBI:29103"/>
    </ligand>
</feature>
<comment type="caution">
    <text evidence="11">The sequence shown here is derived from an EMBL/GenBank/DDBJ whole genome shotgun (WGS) entry which is preliminary data.</text>
</comment>
<feature type="binding site" evidence="9">
    <location>
        <begin position="39"/>
        <end position="43"/>
    </location>
    <ligand>
        <name>substrate</name>
    </ligand>
</feature>
<dbReference type="GO" id="GO:0019303">
    <property type="term" value="P:D-ribose catabolic process"/>
    <property type="evidence" value="ECO:0007669"/>
    <property type="project" value="UniProtKB-UniRule"/>
</dbReference>
<keyword evidence="5 9" id="KW-0067">ATP-binding</keyword>
<dbReference type="OrthoDB" id="9775849at2"/>
<keyword evidence="3 9" id="KW-0547">Nucleotide-binding</keyword>
<keyword evidence="6 9" id="KW-0460">Magnesium</keyword>
<comment type="catalytic activity">
    <reaction evidence="9">
        <text>D-ribose + ATP = D-ribose 5-phosphate + ADP + H(+)</text>
        <dbReference type="Rhea" id="RHEA:13697"/>
        <dbReference type="ChEBI" id="CHEBI:15378"/>
        <dbReference type="ChEBI" id="CHEBI:30616"/>
        <dbReference type="ChEBI" id="CHEBI:47013"/>
        <dbReference type="ChEBI" id="CHEBI:78346"/>
        <dbReference type="ChEBI" id="CHEBI:456216"/>
        <dbReference type="EC" id="2.7.1.15"/>
    </reaction>
</comment>
<feature type="active site" description="Proton acceptor" evidence="9">
    <location>
        <position position="258"/>
    </location>
</feature>
<dbReference type="CDD" id="cd01174">
    <property type="entry name" value="ribokinase"/>
    <property type="match status" value="1"/>
</dbReference>
<evidence type="ECO:0000256" key="5">
    <source>
        <dbReference type="ARBA" id="ARBA00022840"/>
    </source>
</evidence>
<dbReference type="PANTHER" id="PTHR10584:SF166">
    <property type="entry name" value="RIBOKINASE"/>
    <property type="match status" value="1"/>
</dbReference>
<feature type="binding site" evidence="9">
    <location>
        <begin position="11"/>
        <end position="13"/>
    </location>
    <ligand>
        <name>substrate</name>
    </ligand>
</feature>
<dbReference type="Gene3D" id="3.40.1190.20">
    <property type="match status" value="1"/>
</dbReference>
<evidence type="ECO:0000256" key="7">
    <source>
        <dbReference type="ARBA" id="ARBA00022958"/>
    </source>
</evidence>
<comment type="similarity">
    <text evidence="9">Belongs to the carbohydrate kinase PfkB family. Ribokinase subfamily.</text>
</comment>
<feature type="domain" description="Carbohydrate kinase PfkB" evidence="10">
    <location>
        <begin position="3"/>
        <end position="300"/>
    </location>
</feature>
<keyword evidence="9" id="KW-0963">Cytoplasm</keyword>
<dbReference type="UniPathway" id="UPA00916">
    <property type="reaction ID" value="UER00889"/>
</dbReference>
<dbReference type="GO" id="GO:0004747">
    <property type="term" value="F:ribokinase activity"/>
    <property type="evidence" value="ECO:0007669"/>
    <property type="project" value="UniProtKB-UniRule"/>
</dbReference>
<proteinExistence type="inferred from homology"/>
<evidence type="ECO:0000259" key="10">
    <source>
        <dbReference type="Pfam" id="PF00294"/>
    </source>
</evidence>
<comment type="activity regulation">
    <text evidence="9">Activated by a monovalent cation that binds near, but not in, the active site. The most likely occupant of the site in vivo is potassium. Ion binding induces a conformational change that may alter substrate affinity.</text>
</comment>
<dbReference type="EMBL" id="MIGB01000035">
    <property type="protein sequence ID" value="OSY36883.1"/>
    <property type="molecule type" value="Genomic_DNA"/>
</dbReference>
<comment type="function">
    <text evidence="9">Catalyzes the phosphorylation of ribose at O-5 in a reaction requiring ATP and magnesium. The resulting D-ribose-5-phosphate can then be used either for sythesis of nucleotides, histidine, and tryptophan, or as a component of the pentose phosphate pathway.</text>
</comment>
<dbReference type="GO" id="GO:0005829">
    <property type="term" value="C:cytosol"/>
    <property type="evidence" value="ECO:0007669"/>
    <property type="project" value="TreeGrafter"/>
</dbReference>
<dbReference type="InterPro" id="IPR011611">
    <property type="entry name" value="PfkB_dom"/>
</dbReference>
<accession>A0A1Y2MNQ8</accession>
<dbReference type="SUPFAM" id="SSF53613">
    <property type="entry name" value="Ribokinase-like"/>
    <property type="match status" value="1"/>
</dbReference>
<keyword evidence="8 9" id="KW-0119">Carbohydrate metabolism</keyword>
<feature type="binding site" evidence="9">
    <location>
        <position position="288"/>
    </location>
    <ligand>
        <name>K(+)</name>
        <dbReference type="ChEBI" id="CHEBI:29103"/>
    </ligand>
</feature>
<dbReference type="HAMAP" id="MF_01987">
    <property type="entry name" value="Ribokinase"/>
    <property type="match status" value="1"/>
</dbReference>
<feature type="binding site" evidence="9">
    <location>
        <position position="185"/>
    </location>
    <ligand>
        <name>ATP</name>
        <dbReference type="ChEBI" id="CHEBI:30616"/>
    </ligand>
</feature>